<evidence type="ECO:0000313" key="3">
    <source>
        <dbReference type="Proteomes" id="UP001597024"/>
    </source>
</evidence>
<comment type="caution">
    <text evidence="2">The sequence shown here is derived from an EMBL/GenBank/DDBJ whole genome shotgun (WGS) entry which is preliminary data.</text>
</comment>
<dbReference type="InterPro" id="IPR050426">
    <property type="entry name" value="Glycosyltransferase_28"/>
</dbReference>
<reference evidence="3" key="1">
    <citation type="journal article" date="2019" name="Int. J. Syst. Evol. Microbiol.">
        <title>The Global Catalogue of Microorganisms (GCM) 10K type strain sequencing project: providing services to taxonomists for standard genome sequencing and annotation.</title>
        <authorList>
            <consortium name="The Broad Institute Genomics Platform"/>
            <consortium name="The Broad Institute Genome Sequencing Center for Infectious Disease"/>
            <person name="Wu L."/>
            <person name="Ma J."/>
        </authorList>
    </citation>
    <scope>NUCLEOTIDE SEQUENCE [LARGE SCALE GENOMIC DNA]</scope>
    <source>
        <strain evidence="3">CCUG 62974</strain>
    </source>
</reference>
<keyword evidence="3" id="KW-1185">Reference proteome</keyword>
<accession>A0ABW3E4E6</accession>
<dbReference type="SUPFAM" id="SSF53756">
    <property type="entry name" value="UDP-Glycosyltransferase/glycogen phosphorylase"/>
    <property type="match status" value="2"/>
</dbReference>
<protein>
    <submittedName>
        <fullName evidence="2">Glycosyltransferase</fullName>
    </submittedName>
</protein>
<gene>
    <name evidence="2" type="ORF">ACFQ08_41180</name>
</gene>
<organism evidence="2 3">
    <name type="scientific">Streptosporangium algeriense</name>
    <dbReference type="NCBI Taxonomy" id="1682748"/>
    <lineage>
        <taxon>Bacteria</taxon>
        <taxon>Bacillati</taxon>
        <taxon>Actinomycetota</taxon>
        <taxon>Actinomycetes</taxon>
        <taxon>Streptosporangiales</taxon>
        <taxon>Streptosporangiaceae</taxon>
        <taxon>Streptosporangium</taxon>
    </lineage>
</organism>
<dbReference type="Proteomes" id="UP001597024">
    <property type="component" value="Unassembled WGS sequence"/>
</dbReference>
<proteinExistence type="predicted"/>
<evidence type="ECO:0000313" key="2">
    <source>
        <dbReference type="EMBL" id="MFD0891000.1"/>
    </source>
</evidence>
<sequence length="251" mass="26605">ERVGVPSVSVTFQQLTLPSPYHAPLAYPGRPFPPEVTDRRTLWDLDARSINELFGEALNVNRVAAGLPPVDDVRGYVVGARPWLATDPVLDPWRETPELDVVQTGAWTLPDERPLPAELTAFLEAGEPPVYVGFGSMPMRAAKTATNPTVKTATEPAVGNATGPAKETAAGSDAENDAGTAPEGAARSVAEVVVEAVRARGRRVVVARGWADLAPIDDQDDCFVVGEVNQQALFRRVAAVVHHGGAGTTTT</sequence>
<dbReference type="PANTHER" id="PTHR48050:SF13">
    <property type="entry name" value="STEROL 3-BETA-GLUCOSYLTRANSFERASE UGT80A2"/>
    <property type="match status" value="1"/>
</dbReference>
<dbReference type="EMBL" id="JBHTHX010002841">
    <property type="protein sequence ID" value="MFD0891000.1"/>
    <property type="molecule type" value="Genomic_DNA"/>
</dbReference>
<dbReference type="PANTHER" id="PTHR48050">
    <property type="entry name" value="STEROL 3-BETA-GLUCOSYLTRANSFERASE"/>
    <property type="match status" value="1"/>
</dbReference>
<name>A0ABW3E4E6_9ACTN</name>
<evidence type="ECO:0000256" key="1">
    <source>
        <dbReference type="SAM" id="MobiDB-lite"/>
    </source>
</evidence>
<dbReference type="Gene3D" id="3.40.50.2000">
    <property type="entry name" value="Glycogen Phosphorylase B"/>
    <property type="match status" value="2"/>
</dbReference>
<feature type="non-terminal residue" evidence="2">
    <location>
        <position position="251"/>
    </location>
</feature>
<feature type="non-terminal residue" evidence="2">
    <location>
        <position position="1"/>
    </location>
</feature>
<feature type="region of interest" description="Disordered" evidence="1">
    <location>
        <begin position="147"/>
        <end position="184"/>
    </location>
</feature>